<name>A0A9E7RSV7_METWO</name>
<feature type="domain" description="Heparan-alpha-glucosaminide N-acetyltransferase catalytic" evidence="2">
    <location>
        <begin position="10"/>
        <end position="233"/>
    </location>
</feature>
<gene>
    <name evidence="3" type="ORF">N5910_05985</name>
</gene>
<keyword evidence="1" id="KW-0472">Membrane</keyword>
<feature type="transmembrane region" description="Helical" evidence="1">
    <location>
        <begin position="51"/>
        <end position="70"/>
    </location>
</feature>
<evidence type="ECO:0000256" key="1">
    <source>
        <dbReference type="SAM" id="Phobius"/>
    </source>
</evidence>
<proteinExistence type="predicted"/>
<evidence type="ECO:0000259" key="2">
    <source>
        <dbReference type="Pfam" id="PF07786"/>
    </source>
</evidence>
<feature type="transmembrane region" description="Helical" evidence="1">
    <location>
        <begin position="136"/>
        <end position="157"/>
    </location>
</feature>
<evidence type="ECO:0000313" key="3">
    <source>
        <dbReference type="EMBL" id="UXH31095.1"/>
    </source>
</evidence>
<keyword evidence="1" id="KW-0812">Transmembrane</keyword>
<keyword evidence="1" id="KW-1133">Transmembrane helix</keyword>
<dbReference type="AlphaFoldDB" id="A0A9E7RSV7"/>
<dbReference type="InterPro" id="IPR012429">
    <property type="entry name" value="HGSNAT_cat"/>
</dbReference>
<dbReference type="Proteomes" id="UP001065373">
    <property type="component" value="Chromosome"/>
</dbReference>
<protein>
    <submittedName>
        <fullName evidence="3">DUF1624 domain-containing protein</fullName>
    </submittedName>
</protein>
<feature type="transmembrane region" description="Helical" evidence="1">
    <location>
        <begin position="90"/>
        <end position="107"/>
    </location>
</feature>
<reference evidence="3" key="1">
    <citation type="submission" date="2022-09" db="EMBL/GenBank/DDBJ databases">
        <title>Characterization of three MwoI isoschizomers from sequenced genome and metagenomes.</title>
        <authorList>
            <person name="Fomenkov A."/>
            <person name="Xu S.Y."/>
            <person name="Roberts R.J."/>
        </authorList>
    </citation>
    <scope>NUCLEOTIDE SEQUENCE</scope>
    <source>
        <strain evidence="3">DSM 2970</strain>
    </source>
</reference>
<dbReference type="GeneID" id="75106783"/>
<dbReference type="RefSeq" id="WP_261599418.1">
    <property type="nucleotide sequence ID" value="NZ_CP104550.1"/>
</dbReference>
<feature type="transmembrane region" description="Helical" evidence="1">
    <location>
        <begin position="177"/>
        <end position="198"/>
    </location>
</feature>
<organism evidence="3">
    <name type="scientific">Methanothermobacter wolfeii</name>
    <name type="common">Methanobacterium wolfei</name>
    <dbReference type="NCBI Taxonomy" id="145261"/>
    <lineage>
        <taxon>Archaea</taxon>
        <taxon>Methanobacteriati</taxon>
        <taxon>Methanobacteriota</taxon>
        <taxon>Methanomada group</taxon>
        <taxon>Methanobacteria</taxon>
        <taxon>Methanobacteriales</taxon>
        <taxon>Methanobacteriaceae</taxon>
        <taxon>Methanothermobacter</taxon>
    </lineage>
</organism>
<dbReference type="Pfam" id="PF07786">
    <property type="entry name" value="HGSNAT_cat"/>
    <property type="match status" value="1"/>
</dbReference>
<accession>A0A9E7RSV7</accession>
<feature type="transmembrane region" description="Helical" evidence="1">
    <location>
        <begin position="113"/>
        <end position="129"/>
    </location>
</feature>
<dbReference type="EMBL" id="CP104550">
    <property type="protein sequence ID" value="UXH31095.1"/>
    <property type="molecule type" value="Genomic_DNA"/>
</dbReference>
<sequence length="246" mass="27532">MVNEMNGGKRFVEVDALRGIAVIMMVAYHALFDLDFFSVTEIDMSSPPLWLAGRLTAFLFIFIAGLSLSLSHSRRILEEDASFSAYLNRGLRIFGYGLIITLATWIYPGDGVILFGVLHFIGAGIILSYPFMGKPWLALMAASLSIAAGMILSGFRADYPWLLWAGLRPHSFYSLDYFPLFPWLGVMLTGMSAGDVLYRGYRRRFDLDTGALPLSKPALLGRNSLKIYFIHQPVIIMIILVLNSFR</sequence>
<feature type="transmembrane region" description="Helical" evidence="1">
    <location>
        <begin position="12"/>
        <end position="31"/>
    </location>
</feature>